<dbReference type="InterPro" id="IPR051045">
    <property type="entry name" value="TonB-dependent_transducer"/>
</dbReference>
<dbReference type="NCBIfam" id="TIGR01352">
    <property type="entry name" value="tonB_Cterm"/>
    <property type="match status" value="1"/>
</dbReference>
<keyword evidence="7" id="KW-0653">Protein transport</keyword>
<dbReference type="RefSeq" id="WP_266051966.1">
    <property type="nucleotide sequence ID" value="NZ_JAPFQO010000004.1"/>
</dbReference>
<protein>
    <submittedName>
        <fullName evidence="12">TonB family protein</fullName>
    </submittedName>
</protein>
<evidence type="ECO:0000256" key="8">
    <source>
        <dbReference type="ARBA" id="ARBA00022989"/>
    </source>
</evidence>
<keyword evidence="9" id="KW-0472">Membrane</keyword>
<comment type="caution">
    <text evidence="12">The sequence shown here is derived from an EMBL/GenBank/DDBJ whole genome shotgun (WGS) entry which is preliminary data.</text>
</comment>
<comment type="subcellular location">
    <subcellularLocation>
        <location evidence="1">Cell inner membrane</location>
        <topology evidence="1">Single-pass membrane protein</topology>
        <orientation evidence="1">Periplasmic side</orientation>
    </subcellularLocation>
</comment>
<dbReference type="InterPro" id="IPR037682">
    <property type="entry name" value="TonB_C"/>
</dbReference>
<keyword evidence="6" id="KW-0812">Transmembrane</keyword>
<dbReference type="SUPFAM" id="SSF74653">
    <property type="entry name" value="TolA/TonB C-terminal domain"/>
    <property type="match status" value="3"/>
</dbReference>
<evidence type="ECO:0000256" key="7">
    <source>
        <dbReference type="ARBA" id="ARBA00022927"/>
    </source>
</evidence>
<keyword evidence="4" id="KW-1003">Cell membrane</keyword>
<evidence type="ECO:0000256" key="9">
    <source>
        <dbReference type="ARBA" id="ARBA00023136"/>
    </source>
</evidence>
<dbReference type="InterPro" id="IPR006260">
    <property type="entry name" value="TonB/TolA_C"/>
</dbReference>
<dbReference type="Gene3D" id="3.30.1150.10">
    <property type="match status" value="2"/>
</dbReference>
<feature type="signal peptide" evidence="10">
    <location>
        <begin position="1"/>
        <end position="27"/>
    </location>
</feature>
<evidence type="ECO:0000256" key="5">
    <source>
        <dbReference type="ARBA" id="ARBA00022519"/>
    </source>
</evidence>
<evidence type="ECO:0000256" key="10">
    <source>
        <dbReference type="SAM" id="SignalP"/>
    </source>
</evidence>
<dbReference type="Pfam" id="PF03544">
    <property type="entry name" value="TonB_C"/>
    <property type="match status" value="1"/>
</dbReference>
<evidence type="ECO:0000256" key="2">
    <source>
        <dbReference type="ARBA" id="ARBA00006555"/>
    </source>
</evidence>
<reference evidence="12 13" key="1">
    <citation type="submission" date="2022-11" db="EMBL/GenBank/DDBJ databases">
        <title>The characterization of three novel Bacteroidetes species and genomic analysis of their roles in tidal elemental geochemical cycles.</title>
        <authorList>
            <person name="Ma K.-J."/>
        </authorList>
    </citation>
    <scope>NUCLEOTIDE SEQUENCE [LARGE SCALE GENOMIC DNA]</scope>
    <source>
        <strain evidence="12 13">M82</strain>
    </source>
</reference>
<comment type="similarity">
    <text evidence="2">Belongs to the TonB family.</text>
</comment>
<evidence type="ECO:0000313" key="12">
    <source>
        <dbReference type="EMBL" id="MCX2739899.1"/>
    </source>
</evidence>
<dbReference type="PANTHER" id="PTHR33446">
    <property type="entry name" value="PROTEIN TONB-RELATED"/>
    <property type="match status" value="1"/>
</dbReference>
<dbReference type="PANTHER" id="PTHR33446:SF2">
    <property type="entry name" value="PROTEIN TONB"/>
    <property type="match status" value="1"/>
</dbReference>
<gene>
    <name evidence="12" type="ORF">OO017_08090</name>
</gene>
<keyword evidence="10" id="KW-0732">Signal</keyword>
<evidence type="ECO:0000313" key="13">
    <source>
        <dbReference type="Proteomes" id="UP001207228"/>
    </source>
</evidence>
<keyword evidence="13" id="KW-1185">Reference proteome</keyword>
<evidence type="ECO:0000256" key="4">
    <source>
        <dbReference type="ARBA" id="ARBA00022475"/>
    </source>
</evidence>
<evidence type="ECO:0000256" key="3">
    <source>
        <dbReference type="ARBA" id="ARBA00022448"/>
    </source>
</evidence>
<organism evidence="12 13">
    <name type="scientific">Pontibacter anaerobius</name>
    <dbReference type="NCBI Taxonomy" id="2993940"/>
    <lineage>
        <taxon>Bacteria</taxon>
        <taxon>Pseudomonadati</taxon>
        <taxon>Bacteroidota</taxon>
        <taxon>Cytophagia</taxon>
        <taxon>Cytophagales</taxon>
        <taxon>Hymenobacteraceae</taxon>
        <taxon>Pontibacter</taxon>
    </lineage>
</organism>
<feature type="domain" description="TonB C-terminal" evidence="11">
    <location>
        <begin position="45"/>
        <end position="142"/>
    </location>
</feature>
<proteinExistence type="inferred from homology"/>
<keyword evidence="5" id="KW-0997">Cell inner membrane</keyword>
<dbReference type="PROSITE" id="PS52015">
    <property type="entry name" value="TONB_CTD"/>
    <property type="match status" value="1"/>
</dbReference>
<keyword evidence="8" id="KW-1133">Transmembrane helix</keyword>
<dbReference type="EMBL" id="JAPFQO010000004">
    <property type="protein sequence ID" value="MCX2739899.1"/>
    <property type="molecule type" value="Genomic_DNA"/>
</dbReference>
<evidence type="ECO:0000256" key="6">
    <source>
        <dbReference type="ARBA" id="ARBA00022692"/>
    </source>
</evidence>
<sequence>MKNTFKQLTTAALLSMALLAAAPSAHAQKAEKPYTVVEQMPTFKGGENELMKFLGTNIHYPEDAVKAGVQGLVVLSFVIDANGSVSDVQVVKPLSTSTDAEATRVVKLTDNKWVPGKQGGKVVAVKYTLPIRFAIKEEQKGTATPDQQPQFKGGQEALMRSINQKLKMPQEAKKENLDARVVVKFTVEKDGSVSNIQLANTKLKKTVGPDAKLDYMDASTFNLQNKTILAKLAEAAAEAVKVTSGQWQPATKNGTPVAAEMYLPVQFMGSEIENDGSSHISPAKQKAEQHKSAYTYEEVEVKPQLKNGPLEKHIAKNLRYPTNTDFEGDVMVKLVIDETGRMLAPMAASEDKSITDEIFRVLDLTRENWIAGKVDGTPVTTLRNLNIRFVQKDRKQVATASAAKPADVIVTRHR</sequence>
<dbReference type="Proteomes" id="UP001207228">
    <property type="component" value="Unassembled WGS sequence"/>
</dbReference>
<evidence type="ECO:0000256" key="1">
    <source>
        <dbReference type="ARBA" id="ARBA00004383"/>
    </source>
</evidence>
<evidence type="ECO:0000259" key="11">
    <source>
        <dbReference type="PROSITE" id="PS52015"/>
    </source>
</evidence>
<accession>A0ABT3REP7</accession>
<name>A0ABT3REP7_9BACT</name>
<keyword evidence="3" id="KW-0813">Transport</keyword>
<feature type="chain" id="PRO_5045878907" evidence="10">
    <location>
        <begin position="28"/>
        <end position="414"/>
    </location>
</feature>